<name>A0A1P8UTB7_9RHOB</name>
<dbReference type="InterPro" id="IPR009056">
    <property type="entry name" value="Cyt_c-like_dom"/>
</dbReference>
<dbReference type="Pfam" id="PF00034">
    <property type="entry name" value="Cytochrom_C"/>
    <property type="match status" value="1"/>
</dbReference>
<keyword evidence="10" id="KW-1185">Reference proteome</keyword>
<keyword evidence="7" id="KW-0732">Signal</keyword>
<evidence type="ECO:0000259" key="8">
    <source>
        <dbReference type="PROSITE" id="PS51007"/>
    </source>
</evidence>
<keyword evidence="2 6" id="KW-0349">Heme</keyword>
<dbReference type="AlphaFoldDB" id="A0A1P8UTB7"/>
<keyword evidence="5 6" id="KW-0408">Iron</keyword>
<proteinExistence type="predicted"/>
<evidence type="ECO:0000256" key="3">
    <source>
        <dbReference type="ARBA" id="ARBA00022723"/>
    </source>
</evidence>
<dbReference type="GO" id="GO:0020037">
    <property type="term" value="F:heme binding"/>
    <property type="evidence" value="ECO:0007669"/>
    <property type="project" value="InterPro"/>
</dbReference>
<keyword evidence="4" id="KW-0249">Electron transport</keyword>
<protein>
    <submittedName>
        <fullName evidence="9">Cytochrome c</fullName>
    </submittedName>
</protein>
<dbReference type="SUPFAM" id="SSF46626">
    <property type="entry name" value="Cytochrome c"/>
    <property type="match status" value="1"/>
</dbReference>
<reference evidence="9 10" key="1">
    <citation type="submission" date="2016-04" db="EMBL/GenBank/DDBJ databases">
        <title>Deep-sea bacteria in the southern Pacific.</title>
        <authorList>
            <person name="Tang K."/>
        </authorList>
    </citation>
    <scope>NUCLEOTIDE SEQUENCE [LARGE SCALE GENOMIC DNA]</scope>
    <source>
        <strain evidence="9 10">JLT2014</strain>
    </source>
</reference>
<dbReference type="PANTHER" id="PTHR11961">
    <property type="entry name" value="CYTOCHROME C"/>
    <property type="match status" value="1"/>
</dbReference>
<dbReference type="Proteomes" id="UP000187059">
    <property type="component" value="Chromosome"/>
</dbReference>
<feature type="chain" id="PRO_5010304512" evidence="7">
    <location>
        <begin position="21"/>
        <end position="140"/>
    </location>
</feature>
<dbReference type="InterPro" id="IPR002327">
    <property type="entry name" value="Cyt_c_1A/1B"/>
</dbReference>
<dbReference type="GO" id="GO:0009055">
    <property type="term" value="F:electron transfer activity"/>
    <property type="evidence" value="ECO:0007669"/>
    <property type="project" value="InterPro"/>
</dbReference>
<feature type="signal peptide" evidence="7">
    <location>
        <begin position="1"/>
        <end position="20"/>
    </location>
</feature>
<evidence type="ECO:0000256" key="5">
    <source>
        <dbReference type="ARBA" id="ARBA00023004"/>
    </source>
</evidence>
<accession>A0A1P8UTB7</accession>
<evidence type="ECO:0000256" key="7">
    <source>
        <dbReference type="SAM" id="SignalP"/>
    </source>
</evidence>
<dbReference type="RefSeq" id="WP_076699125.1">
    <property type="nucleotide sequence ID" value="NZ_CP015093.1"/>
</dbReference>
<keyword evidence="3 6" id="KW-0479">Metal-binding</keyword>
<evidence type="ECO:0000256" key="4">
    <source>
        <dbReference type="ARBA" id="ARBA00022982"/>
    </source>
</evidence>
<feature type="domain" description="Cytochrome c" evidence="8">
    <location>
        <begin position="21"/>
        <end position="136"/>
    </location>
</feature>
<organism evidence="9 10">
    <name type="scientific">Salipiger abyssi</name>
    <dbReference type="NCBI Taxonomy" id="1250539"/>
    <lineage>
        <taxon>Bacteria</taxon>
        <taxon>Pseudomonadati</taxon>
        <taxon>Pseudomonadota</taxon>
        <taxon>Alphaproteobacteria</taxon>
        <taxon>Rhodobacterales</taxon>
        <taxon>Roseobacteraceae</taxon>
        <taxon>Salipiger</taxon>
    </lineage>
</organism>
<evidence type="ECO:0000313" key="10">
    <source>
        <dbReference type="Proteomes" id="UP000187059"/>
    </source>
</evidence>
<keyword evidence="1" id="KW-0813">Transport</keyword>
<gene>
    <name evidence="9" type="ORF">Ga0080574_TMP2305</name>
</gene>
<evidence type="ECO:0000256" key="2">
    <source>
        <dbReference type="ARBA" id="ARBA00022617"/>
    </source>
</evidence>
<dbReference type="OrthoDB" id="9805828at2"/>
<sequence length="140" mass="15076" precursor="true">MKFKIATAIAAVTLATSGYAQDAAEGEEIFKKRCRSCHTITDDAGETIVRGGRTGPNLYGVIGRPAGSVEDFRYRDSIEAANAKGLVWDEATFEEYVQDPTAFLKSYLDDAGARSGMTFKLREGAADVYAYLASMSPAAE</sequence>
<dbReference type="GO" id="GO:0046872">
    <property type="term" value="F:metal ion binding"/>
    <property type="evidence" value="ECO:0007669"/>
    <property type="project" value="UniProtKB-KW"/>
</dbReference>
<dbReference type="EMBL" id="CP015093">
    <property type="protein sequence ID" value="APZ52639.1"/>
    <property type="molecule type" value="Genomic_DNA"/>
</dbReference>
<evidence type="ECO:0000313" key="9">
    <source>
        <dbReference type="EMBL" id="APZ52639.1"/>
    </source>
</evidence>
<evidence type="ECO:0000256" key="6">
    <source>
        <dbReference type="PROSITE-ProRule" id="PRU00433"/>
    </source>
</evidence>
<dbReference type="Gene3D" id="1.10.760.10">
    <property type="entry name" value="Cytochrome c-like domain"/>
    <property type="match status" value="1"/>
</dbReference>
<dbReference type="STRING" id="1250539.Ga0080574_TMP2305"/>
<evidence type="ECO:0000256" key="1">
    <source>
        <dbReference type="ARBA" id="ARBA00022448"/>
    </source>
</evidence>
<dbReference type="KEGG" id="paby:Ga0080574_TMP2305"/>
<dbReference type="InterPro" id="IPR036909">
    <property type="entry name" value="Cyt_c-like_dom_sf"/>
</dbReference>
<dbReference type="PROSITE" id="PS51007">
    <property type="entry name" value="CYTC"/>
    <property type="match status" value="1"/>
</dbReference>